<proteinExistence type="predicted"/>
<gene>
    <name evidence="1" type="ORF">AURDEDRAFT_175363</name>
</gene>
<dbReference type="EMBL" id="JH687886">
    <property type="protein sequence ID" value="EJD35565.1"/>
    <property type="molecule type" value="Genomic_DNA"/>
</dbReference>
<evidence type="ECO:0000313" key="1">
    <source>
        <dbReference type="EMBL" id="EJD35565.1"/>
    </source>
</evidence>
<protein>
    <submittedName>
        <fullName evidence="1">Uncharacterized protein</fullName>
    </submittedName>
</protein>
<dbReference type="KEGG" id="adl:AURDEDRAFT_175363"/>
<dbReference type="OrthoDB" id="10006572at2759"/>
<dbReference type="InParanoid" id="J0WS01"/>
<name>J0WS01_AURST</name>
<dbReference type="Proteomes" id="UP000006514">
    <property type="component" value="Unassembled WGS sequence"/>
</dbReference>
<dbReference type="AlphaFoldDB" id="J0WS01"/>
<keyword evidence="2" id="KW-1185">Reference proteome</keyword>
<evidence type="ECO:0000313" key="2">
    <source>
        <dbReference type="Proteomes" id="UP000006514"/>
    </source>
</evidence>
<organism evidence="1 2">
    <name type="scientific">Auricularia subglabra (strain TFB-10046 / SS5)</name>
    <name type="common">White-rot fungus</name>
    <name type="synonym">Auricularia delicata (strain TFB10046)</name>
    <dbReference type="NCBI Taxonomy" id="717982"/>
    <lineage>
        <taxon>Eukaryota</taxon>
        <taxon>Fungi</taxon>
        <taxon>Dikarya</taxon>
        <taxon>Basidiomycota</taxon>
        <taxon>Agaricomycotina</taxon>
        <taxon>Agaricomycetes</taxon>
        <taxon>Auriculariales</taxon>
        <taxon>Auriculariaceae</taxon>
        <taxon>Auricularia</taxon>
    </lineage>
</organism>
<accession>J0WS01</accession>
<reference evidence="2" key="1">
    <citation type="journal article" date="2012" name="Science">
        <title>The Paleozoic origin of enzymatic lignin decomposition reconstructed from 31 fungal genomes.</title>
        <authorList>
            <person name="Floudas D."/>
            <person name="Binder M."/>
            <person name="Riley R."/>
            <person name="Barry K."/>
            <person name="Blanchette R.A."/>
            <person name="Henrissat B."/>
            <person name="Martinez A.T."/>
            <person name="Otillar R."/>
            <person name="Spatafora J.W."/>
            <person name="Yadav J.S."/>
            <person name="Aerts A."/>
            <person name="Benoit I."/>
            <person name="Boyd A."/>
            <person name="Carlson A."/>
            <person name="Copeland A."/>
            <person name="Coutinho P.M."/>
            <person name="de Vries R.P."/>
            <person name="Ferreira P."/>
            <person name="Findley K."/>
            <person name="Foster B."/>
            <person name="Gaskell J."/>
            <person name="Glotzer D."/>
            <person name="Gorecki P."/>
            <person name="Heitman J."/>
            <person name="Hesse C."/>
            <person name="Hori C."/>
            <person name="Igarashi K."/>
            <person name="Jurgens J.A."/>
            <person name="Kallen N."/>
            <person name="Kersten P."/>
            <person name="Kohler A."/>
            <person name="Kuees U."/>
            <person name="Kumar T.K.A."/>
            <person name="Kuo A."/>
            <person name="LaButti K."/>
            <person name="Larrondo L.F."/>
            <person name="Lindquist E."/>
            <person name="Ling A."/>
            <person name="Lombard V."/>
            <person name="Lucas S."/>
            <person name="Lundell T."/>
            <person name="Martin R."/>
            <person name="McLaughlin D.J."/>
            <person name="Morgenstern I."/>
            <person name="Morin E."/>
            <person name="Murat C."/>
            <person name="Nagy L.G."/>
            <person name="Nolan M."/>
            <person name="Ohm R.A."/>
            <person name="Patyshakuliyeva A."/>
            <person name="Rokas A."/>
            <person name="Ruiz-Duenas F.J."/>
            <person name="Sabat G."/>
            <person name="Salamov A."/>
            <person name="Samejima M."/>
            <person name="Schmutz J."/>
            <person name="Slot J.C."/>
            <person name="St John F."/>
            <person name="Stenlid J."/>
            <person name="Sun H."/>
            <person name="Sun S."/>
            <person name="Syed K."/>
            <person name="Tsang A."/>
            <person name="Wiebenga A."/>
            <person name="Young D."/>
            <person name="Pisabarro A."/>
            <person name="Eastwood D.C."/>
            <person name="Martin F."/>
            <person name="Cullen D."/>
            <person name="Grigoriev I.V."/>
            <person name="Hibbett D.S."/>
        </authorList>
    </citation>
    <scope>NUCLEOTIDE SEQUENCE [LARGE SCALE GENOMIC DNA]</scope>
    <source>
        <strain evidence="2">TFB10046</strain>
    </source>
</reference>
<sequence length="159" mass="18028">MAEVPRLNRKHTMWPRKLDVIFTFVVIGWYDLVHSLPPHVRRPSCASWVSATLHRRTGVLRSPQQVASHLQQRRRWYRQAYGSGVSWDTFICSQAAFRDYLEEEDDDVDEADVTKDGWLSMFNKFPASALSEPSPIAFDGKVPAAPTGRGMALGPSLLD</sequence>